<reference evidence="2" key="1">
    <citation type="submission" date="2020-06" db="EMBL/GenBank/DDBJ databases">
        <authorList>
            <person name="Li T."/>
            <person name="Hu X."/>
            <person name="Zhang T."/>
            <person name="Song X."/>
            <person name="Zhang H."/>
            <person name="Dai N."/>
            <person name="Sheng W."/>
            <person name="Hou X."/>
            <person name="Wei L."/>
        </authorList>
    </citation>
    <scope>NUCLEOTIDE SEQUENCE</scope>
    <source>
        <strain evidence="2">3651</strain>
        <tissue evidence="2">Leaf</tissue>
    </source>
</reference>
<feature type="region of interest" description="Disordered" evidence="1">
    <location>
        <begin position="1"/>
        <end position="54"/>
    </location>
</feature>
<reference evidence="2" key="2">
    <citation type="journal article" date="2024" name="Plant">
        <title>Genomic evolution and insights into agronomic trait innovations of Sesamum species.</title>
        <authorList>
            <person name="Miao H."/>
            <person name="Wang L."/>
            <person name="Qu L."/>
            <person name="Liu H."/>
            <person name="Sun Y."/>
            <person name="Le M."/>
            <person name="Wang Q."/>
            <person name="Wei S."/>
            <person name="Zheng Y."/>
            <person name="Lin W."/>
            <person name="Duan Y."/>
            <person name="Cao H."/>
            <person name="Xiong S."/>
            <person name="Wang X."/>
            <person name="Wei L."/>
            <person name="Li C."/>
            <person name="Ma Q."/>
            <person name="Ju M."/>
            <person name="Zhao R."/>
            <person name="Li G."/>
            <person name="Mu C."/>
            <person name="Tian Q."/>
            <person name="Mei H."/>
            <person name="Zhang T."/>
            <person name="Gao T."/>
            <person name="Zhang H."/>
        </authorList>
    </citation>
    <scope>NUCLEOTIDE SEQUENCE</scope>
    <source>
        <strain evidence="2">3651</strain>
    </source>
</reference>
<feature type="compositionally biased region" description="Low complexity" evidence="1">
    <location>
        <begin position="42"/>
        <end position="54"/>
    </location>
</feature>
<dbReference type="AlphaFoldDB" id="A0AAE2CNX6"/>
<keyword evidence="3" id="KW-1185">Reference proteome</keyword>
<name>A0AAE2CNX6_9LAMI</name>
<accession>A0AAE2CNX6</accession>
<feature type="compositionally biased region" description="Basic residues" evidence="1">
    <location>
        <begin position="27"/>
        <end position="41"/>
    </location>
</feature>
<dbReference type="EMBL" id="JACGWO010000004">
    <property type="protein sequence ID" value="KAK4429153.1"/>
    <property type="molecule type" value="Genomic_DNA"/>
</dbReference>
<gene>
    <name evidence="2" type="ORF">Salat_1215500</name>
</gene>
<dbReference type="Proteomes" id="UP001293254">
    <property type="component" value="Unassembled WGS sequence"/>
</dbReference>
<proteinExistence type="predicted"/>
<protein>
    <submittedName>
        <fullName evidence="2">Uncharacterized protein</fullName>
    </submittedName>
</protein>
<evidence type="ECO:0000256" key="1">
    <source>
        <dbReference type="SAM" id="MobiDB-lite"/>
    </source>
</evidence>
<evidence type="ECO:0000313" key="2">
    <source>
        <dbReference type="EMBL" id="KAK4429153.1"/>
    </source>
</evidence>
<organism evidence="2 3">
    <name type="scientific">Sesamum alatum</name>
    <dbReference type="NCBI Taxonomy" id="300844"/>
    <lineage>
        <taxon>Eukaryota</taxon>
        <taxon>Viridiplantae</taxon>
        <taxon>Streptophyta</taxon>
        <taxon>Embryophyta</taxon>
        <taxon>Tracheophyta</taxon>
        <taxon>Spermatophyta</taxon>
        <taxon>Magnoliopsida</taxon>
        <taxon>eudicotyledons</taxon>
        <taxon>Gunneridae</taxon>
        <taxon>Pentapetalae</taxon>
        <taxon>asterids</taxon>
        <taxon>lamiids</taxon>
        <taxon>Lamiales</taxon>
        <taxon>Pedaliaceae</taxon>
        <taxon>Sesamum</taxon>
    </lineage>
</organism>
<evidence type="ECO:0000313" key="3">
    <source>
        <dbReference type="Proteomes" id="UP001293254"/>
    </source>
</evidence>
<sequence>MGGSPVGDWSSSDYSVPSSPPYTTRKLPLKIRRKMPRKHKISSSGEVASPSSAMASSEALAVISGTTSSMTEEVVKKLVADIALPEEYNWVLPSSTQSANNPSAGYLTVYAS</sequence>
<comment type="caution">
    <text evidence="2">The sequence shown here is derived from an EMBL/GenBank/DDBJ whole genome shotgun (WGS) entry which is preliminary data.</text>
</comment>